<comment type="caution">
    <text evidence="1">The sequence shown here is derived from an EMBL/GenBank/DDBJ whole genome shotgun (WGS) entry which is preliminary data.</text>
</comment>
<name>A0A369JIG0_HYPMA</name>
<sequence>MPRPLWYSFIRISTQRLGGAVEHVCSSSLSRSVFYKMVGLRNWGVISIRAHQDVSFPRYNIPLTCLRVSSKPALNPCFKLPHMHAYSLNSRITELRLSHKSGSHRQRNSSASYQQVISQAILIDLGICLWIVYHVRTDLIDLGTRHIGGQCFSCSLCLGSSTSKWSLVSECNTKKLTRVEANQWASVACLLKLSRVPKAVSEPKYSMLGGPRQDEYS</sequence>
<keyword evidence="2" id="KW-1185">Reference proteome</keyword>
<dbReference type="EMBL" id="LUEZ02000069">
    <property type="protein sequence ID" value="RDB20357.1"/>
    <property type="molecule type" value="Genomic_DNA"/>
</dbReference>
<dbReference type="Proteomes" id="UP000076154">
    <property type="component" value="Unassembled WGS sequence"/>
</dbReference>
<proteinExistence type="predicted"/>
<accession>A0A369JIG0</accession>
<organism evidence="1 2">
    <name type="scientific">Hypsizygus marmoreus</name>
    <name type="common">White beech mushroom</name>
    <name type="synonym">Agaricus marmoreus</name>
    <dbReference type="NCBI Taxonomy" id="39966"/>
    <lineage>
        <taxon>Eukaryota</taxon>
        <taxon>Fungi</taxon>
        <taxon>Dikarya</taxon>
        <taxon>Basidiomycota</taxon>
        <taxon>Agaricomycotina</taxon>
        <taxon>Agaricomycetes</taxon>
        <taxon>Agaricomycetidae</taxon>
        <taxon>Agaricales</taxon>
        <taxon>Tricholomatineae</taxon>
        <taxon>Lyophyllaceae</taxon>
        <taxon>Hypsizygus</taxon>
    </lineage>
</organism>
<protein>
    <submittedName>
        <fullName evidence="1">Uncharacterized protein</fullName>
    </submittedName>
</protein>
<evidence type="ECO:0000313" key="2">
    <source>
        <dbReference type="Proteomes" id="UP000076154"/>
    </source>
</evidence>
<evidence type="ECO:0000313" key="1">
    <source>
        <dbReference type="EMBL" id="RDB20357.1"/>
    </source>
</evidence>
<dbReference type="AlphaFoldDB" id="A0A369JIG0"/>
<reference evidence="1" key="1">
    <citation type="submission" date="2018-04" db="EMBL/GenBank/DDBJ databases">
        <title>Whole genome sequencing of Hypsizygus marmoreus.</title>
        <authorList>
            <person name="Choi I.-G."/>
            <person name="Min B."/>
            <person name="Kim J.-G."/>
            <person name="Kim S."/>
            <person name="Oh Y.-L."/>
            <person name="Kong W.-S."/>
            <person name="Park H."/>
            <person name="Jeong J."/>
            <person name="Song E.-S."/>
        </authorList>
    </citation>
    <scope>NUCLEOTIDE SEQUENCE [LARGE SCALE GENOMIC DNA]</scope>
    <source>
        <strain evidence="1">51987-8</strain>
    </source>
</reference>
<gene>
    <name evidence="1" type="ORF">Hypma_012705</name>
</gene>
<dbReference type="InParanoid" id="A0A369JIG0"/>